<dbReference type="AlphaFoldDB" id="A0A499W7Y3"/>
<gene>
    <name evidence="1" type="ORF">SAVMC3_89750</name>
</gene>
<keyword evidence="1" id="KW-0614">Plasmid</keyword>
<sequence>MGQESETYGPWLAELGLSESIERGILAGFEIDVLEIRDPHRSSGSRRRRSGADASLCCRRRSWSTRRRTTCAR</sequence>
<reference evidence="1" key="1">
    <citation type="submission" date="2019-04" db="EMBL/GenBank/DDBJ databases">
        <title>Draft genome sequences of Streptomyces avermitilis MC3.</title>
        <authorList>
            <person name="Komaki H."/>
            <person name="Tamura T."/>
            <person name="Hosoyama A."/>
        </authorList>
    </citation>
    <scope>NUCLEOTIDE SEQUENCE</scope>
    <source>
        <strain evidence="1">MC3</strain>
        <plasmid evidence="1">pMC3</plasmid>
    </source>
</reference>
<evidence type="ECO:0000313" key="1">
    <source>
        <dbReference type="EMBL" id="BBJ56346.1"/>
    </source>
</evidence>
<dbReference type="EMBL" id="AP019622">
    <property type="protein sequence ID" value="BBJ56346.1"/>
    <property type="molecule type" value="Genomic_DNA"/>
</dbReference>
<name>A0A499W7Y3_STRAX</name>
<protein>
    <submittedName>
        <fullName evidence="1">Uncharacterized protein</fullName>
    </submittedName>
</protein>
<geneLocation type="plasmid" evidence="1">
    <name>pMC3</name>
</geneLocation>
<organism evidence="1">
    <name type="scientific">Streptomyces avermitilis</name>
    <dbReference type="NCBI Taxonomy" id="33903"/>
    <lineage>
        <taxon>Bacteria</taxon>
        <taxon>Bacillati</taxon>
        <taxon>Actinomycetota</taxon>
        <taxon>Actinomycetes</taxon>
        <taxon>Kitasatosporales</taxon>
        <taxon>Streptomycetaceae</taxon>
        <taxon>Streptomyces</taxon>
    </lineage>
</organism>
<proteinExistence type="predicted"/>
<accession>A0A499W7Y3</accession>